<keyword evidence="3" id="KW-1185">Reference proteome</keyword>
<feature type="region of interest" description="Disordered" evidence="1">
    <location>
        <begin position="52"/>
        <end position="76"/>
    </location>
</feature>
<evidence type="ECO:0000313" key="2">
    <source>
        <dbReference type="EMBL" id="GAO47957.1"/>
    </source>
</evidence>
<reference evidence="2 3" key="3">
    <citation type="journal article" date="2015" name="Genome Announc.">
        <title>Draft Genome Sequence of the Archiascomycetous Yeast Saitoella complicata.</title>
        <authorList>
            <person name="Yamauchi K."/>
            <person name="Kondo S."/>
            <person name="Hamamoto M."/>
            <person name="Takahashi Y."/>
            <person name="Ogura Y."/>
            <person name="Hayashi T."/>
            <person name="Nishida H."/>
        </authorList>
    </citation>
    <scope>NUCLEOTIDE SEQUENCE [LARGE SCALE GENOMIC DNA]</scope>
    <source>
        <strain evidence="2 3">NRRL Y-17804</strain>
    </source>
</reference>
<dbReference type="EMBL" id="BACD03000012">
    <property type="protein sequence ID" value="GAO47957.1"/>
    <property type="molecule type" value="Genomic_DNA"/>
</dbReference>
<evidence type="ECO:0000256" key="1">
    <source>
        <dbReference type="SAM" id="MobiDB-lite"/>
    </source>
</evidence>
<name>A0A0E9NDN1_SAICN</name>
<sequence length="76" mass="8519">MKAKEVQKKRRERKAAAFIVEKYASIPIIPLLLLVQFSRKFGGRSQIQSATNGKAIDLDPAVRHPSHRSSIQTTTC</sequence>
<dbReference type="Proteomes" id="UP000033140">
    <property type="component" value="Unassembled WGS sequence"/>
</dbReference>
<reference evidence="2 3" key="2">
    <citation type="journal article" date="2014" name="J. Gen. Appl. Microbiol.">
        <title>The early diverging ascomycetous budding yeast Saitoella complicata has three histone deacetylases belonging to the Clr6, Hos2, and Rpd3 lineages.</title>
        <authorList>
            <person name="Nishida H."/>
            <person name="Matsumoto T."/>
            <person name="Kondo S."/>
            <person name="Hamamoto M."/>
            <person name="Yoshikawa H."/>
        </authorList>
    </citation>
    <scope>NUCLEOTIDE SEQUENCE [LARGE SCALE GENOMIC DNA]</scope>
    <source>
        <strain evidence="2 3">NRRL Y-17804</strain>
    </source>
</reference>
<accession>A0A0E9NDN1</accession>
<organism evidence="2 3">
    <name type="scientific">Saitoella complicata (strain BCRC 22490 / CBS 7301 / JCM 7358 / NBRC 10748 / NRRL Y-17804)</name>
    <dbReference type="NCBI Taxonomy" id="698492"/>
    <lineage>
        <taxon>Eukaryota</taxon>
        <taxon>Fungi</taxon>
        <taxon>Dikarya</taxon>
        <taxon>Ascomycota</taxon>
        <taxon>Taphrinomycotina</taxon>
        <taxon>Taphrinomycotina incertae sedis</taxon>
        <taxon>Saitoella</taxon>
    </lineage>
</organism>
<dbReference type="AlphaFoldDB" id="A0A0E9NDN1"/>
<reference evidence="2 3" key="1">
    <citation type="journal article" date="2011" name="J. Gen. Appl. Microbiol.">
        <title>Draft genome sequencing of the enigmatic yeast Saitoella complicata.</title>
        <authorList>
            <person name="Nishida H."/>
            <person name="Hamamoto M."/>
            <person name="Sugiyama J."/>
        </authorList>
    </citation>
    <scope>NUCLEOTIDE SEQUENCE [LARGE SCALE GENOMIC DNA]</scope>
    <source>
        <strain evidence="2 3">NRRL Y-17804</strain>
    </source>
</reference>
<gene>
    <name evidence="2" type="ORF">G7K_2151-t1</name>
</gene>
<evidence type="ECO:0000313" key="3">
    <source>
        <dbReference type="Proteomes" id="UP000033140"/>
    </source>
</evidence>
<proteinExistence type="predicted"/>
<protein>
    <submittedName>
        <fullName evidence="2">Uncharacterized protein</fullName>
    </submittedName>
</protein>
<comment type="caution">
    <text evidence="2">The sequence shown here is derived from an EMBL/GenBank/DDBJ whole genome shotgun (WGS) entry which is preliminary data.</text>
</comment>